<reference evidence="4" key="1">
    <citation type="journal article" date="2013" name="Genome Announc.">
        <title>Draft genome sequence of Pseudozyma brasiliensis sp. nov. strain GHG001, a high producer of endo-1,4-xylanase isolated from an insect pest of sugarcane.</title>
        <authorList>
            <person name="Oliveira J.V.D.C."/>
            <person name="dos Santos R.A.C."/>
            <person name="Borges T.A."/>
            <person name="Riano-Pachon D.M."/>
            <person name="Goldman G.H."/>
        </authorList>
    </citation>
    <scope>NUCLEOTIDE SEQUENCE [LARGE SCALE GENOMIC DNA]</scope>
    <source>
        <strain evidence="4">GHG001</strain>
    </source>
</reference>
<evidence type="ECO:0000259" key="2">
    <source>
        <dbReference type="Pfam" id="PF16278"/>
    </source>
</evidence>
<sequence length="307" mass="34121">MAPQWDKALVKIARSHDPEALPLDDRMLIYDKRTITIYDKFAKAKYHFLVLPRIPFHASSSKPALSSQGAPTLSASNGKLNFGATSSNSVPASHMKSISTLLASPYAAEVLEALREASDRVIEHITKDMQEQYGTTWDIERAFHAVPSMEHLHLHVVSMDLVSDRLKHKKHFRSFHPTVGFALRLDDVEAMVKAGRRTLPKSEAAYEQLLKGPLMSHHTGQTFKFFPELKAHLEAYWRNSILAPSRTSAGDAAITTSLKRDAVEQESGASASPSDQPPSQLRRLDTPKASVKEASDSEDDEPSLPFR</sequence>
<dbReference type="GO" id="GO:0005634">
    <property type="term" value="C:nucleus"/>
    <property type="evidence" value="ECO:0007669"/>
    <property type="project" value="TreeGrafter"/>
</dbReference>
<dbReference type="EMBL" id="KI545891">
    <property type="protein sequence ID" value="EST05522.1"/>
    <property type="molecule type" value="Genomic_DNA"/>
</dbReference>
<evidence type="ECO:0000313" key="4">
    <source>
        <dbReference type="Proteomes" id="UP000019377"/>
    </source>
</evidence>
<feature type="domain" description="Aprataxin C2HE/C2H2/C2HC zinc finger" evidence="2">
    <location>
        <begin position="178"/>
        <end position="239"/>
    </location>
</feature>
<feature type="compositionally biased region" description="Acidic residues" evidence="1">
    <location>
        <begin position="296"/>
        <end position="307"/>
    </location>
</feature>
<dbReference type="STRING" id="1365824.V5GHS0"/>
<dbReference type="Pfam" id="PF11969">
    <property type="entry name" value="DcpS_C"/>
    <property type="match status" value="1"/>
</dbReference>
<keyword evidence="4" id="KW-1185">Reference proteome</keyword>
<dbReference type="InterPro" id="IPR036265">
    <property type="entry name" value="HIT-like_sf"/>
</dbReference>
<feature type="compositionally biased region" description="Basic and acidic residues" evidence="1">
    <location>
        <begin position="282"/>
        <end position="295"/>
    </location>
</feature>
<dbReference type="OrthoDB" id="3512845at2759"/>
<dbReference type="GO" id="GO:0003697">
    <property type="term" value="F:single-stranded DNA binding"/>
    <property type="evidence" value="ECO:0007669"/>
    <property type="project" value="TreeGrafter"/>
</dbReference>
<accession>V5GHS0</accession>
<dbReference type="GO" id="GO:0033699">
    <property type="term" value="F:DNA 5'-adenosine monophosphate hydrolase activity"/>
    <property type="evidence" value="ECO:0007669"/>
    <property type="project" value="TreeGrafter"/>
</dbReference>
<dbReference type="GO" id="GO:0003725">
    <property type="term" value="F:double-stranded RNA binding"/>
    <property type="evidence" value="ECO:0007669"/>
    <property type="project" value="TreeGrafter"/>
</dbReference>
<dbReference type="eggNOG" id="KOG0562">
    <property type="taxonomic scope" value="Eukaryota"/>
</dbReference>
<dbReference type="AlphaFoldDB" id="V5GHS0"/>
<gene>
    <name evidence="3" type="ORF">PSEUBRA_SCAF5g02389</name>
</gene>
<dbReference type="HOGENOM" id="CLU_066882_1_1_1"/>
<evidence type="ECO:0000313" key="3">
    <source>
        <dbReference type="EMBL" id="EST05522.1"/>
    </source>
</evidence>
<evidence type="ECO:0000256" key="1">
    <source>
        <dbReference type="SAM" id="MobiDB-lite"/>
    </source>
</evidence>
<feature type="compositionally biased region" description="Low complexity" evidence="1">
    <location>
        <begin position="267"/>
        <end position="280"/>
    </location>
</feature>
<proteinExistence type="predicted"/>
<dbReference type="RefSeq" id="XP_016290511.1">
    <property type="nucleotide sequence ID" value="XM_016438674.1"/>
</dbReference>
<dbReference type="GO" id="GO:1990165">
    <property type="term" value="F:single-strand break-containing DNA binding"/>
    <property type="evidence" value="ECO:0007669"/>
    <property type="project" value="TreeGrafter"/>
</dbReference>
<dbReference type="OMA" id="SYWRTHI"/>
<name>V5GHS0_KALBG</name>
<organism evidence="3 4">
    <name type="scientific">Kalmanozyma brasiliensis (strain GHG001)</name>
    <name type="common">Yeast</name>
    <name type="synonym">Pseudozyma brasiliensis</name>
    <dbReference type="NCBI Taxonomy" id="1365824"/>
    <lineage>
        <taxon>Eukaryota</taxon>
        <taxon>Fungi</taxon>
        <taxon>Dikarya</taxon>
        <taxon>Basidiomycota</taxon>
        <taxon>Ustilaginomycotina</taxon>
        <taxon>Ustilaginomycetes</taxon>
        <taxon>Ustilaginales</taxon>
        <taxon>Ustilaginaceae</taxon>
        <taxon>Kalmanozyma</taxon>
    </lineage>
</organism>
<dbReference type="GO" id="GO:0000012">
    <property type="term" value="P:single strand break repair"/>
    <property type="evidence" value="ECO:0007669"/>
    <property type="project" value="TreeGrafter"/>
</dbReference>
<dbReference type="Proteomes" id="UP000019377">
    <property type="component" value="Unassembled WGS sequence"/>
</dbReference>
<dbReference type="Pfam" id="PF16278">
    <property type="entry name" value="zf-C2HE"/>
    <property type="match status" value="1"/>
</dbReference>
<dbReference type="Gene3D" id="3.30.428.10">
    <property type="entry name" value="HIT-like"/>
    <property type="match status" value="1"/>
</dbReference>
<dbReference type="PANTHER" id="PTHR12486:SF4">
    <property type="entry name" value="APRATAXIN"/>
    <property type="match status" value="1"/>
</dbReference>
<protein>
    <recommendedName>
        <fullName evidence="2">Aprataxin C2HE/C2H2/C2HC zinc finger domain-containing protein</fullName>
    </recommendedName>
</protein>
<feature type="region of interest" description="Disordered" evidence="1">
    <location>
        <begin position="257"/>
        <end position="307"/>
    </location>
</feature>
<dbReference type="PANTHER" id="PTHR12486">
    <property type="entry name" value="APRATAXIN-RELATED"/>
    <property type="match status" value="1"/>
</dbReference>
<dbReference type="GO" id="GO:0030983">
    <property type="term" value="F:mismatched DNA binding"/>
    <property type="evidence" value="ECO:0007669"/>
    <property type="project" value="TreeGrafter"/>
</dbReference>
<dbReference type="InterPro" id="IPR032566">
    <property type="entry name" value="Znf-C2HE"/>
</dbReference>
<dbReference type="SUPFAM" id="SSF54197">
    <property type="entry name" value="HIT-like"/>
    <property type="match status" value="1"/>
</dbReference>
<dbReference type="GeneID" id="27421370"/>